<dbReference type="InterPro" id="IPR011050">
    <property type="entry name" value="Pectin_lyase_fold/virulence"/>
</dbReference>
<gene>
    <name evidence="4" type="ORF">C5O23_11140</name>
</gene>
<evidence type="ECO:0000256" key="1">
    <source>
        <dbReference type="ARBA" id="ARBA00022723"/>
    </source>
</evidence>
<proteinExistence type="predicted"/>
<accession>A0A2V1IIM2</accession>
<evidence type="ECO:0000313" key="4">
    <source>
        <dbReference type="EMBL" id="PWB00972.1"/>
    </source>
</evidence>
<dbReference type="EMBL" id="PUEC01000028">
    <property type="protein sequence ID" value="PWB00972.1"/>
    <property type="molecule type" value="Genomic_DNA"/>
</dbReference>
<reference evidence="5" key="1">
    <citation type="submission" date="2018-02" db="EMBL/GenBank/DDBJ databases">
        <authorList>
            <person name="Clavel T."/>
            <person name="Strowig T."/>
        </authorList>
    </citation>
    <scope>NUCLEOTIDE SEQUENCE [LARGE SCALE GENOMIC DNA]</scope>
    <source>
        <strain evidence="5">DSM 103720</strain>
    </source>
</reference>
<dbReference type="Gene3D" id="2.160.20.10">
    <property type="entry name" value="Single-stranded right-handed beta-helix, Pectin lyase-like"/>
    <property type="match status" value="1"/>
</dbReference>
<evidence type="ECO:0000256" key="3">
    <source>
        <dbReference type="SAM" id="MobiDB-lite"/>
    </source>
</evidence>
<comment type="caution">
    <text evidence="4">The sequence shown here is derived from an EMBL/GenBank/DDBJ whole genome shotgun (WGS) entry which is preliminary data.</text>
</comment>
<dbReference type="InterPro" id="IPR052063">
    <property type="entry name" value="Polysaccharide_Lyase_1"/>
</dbReference>
<dbReference type="GO" id="GO:0046872">
    <property type="term" value="F:metal ion binding"/>
    <property type="evidence" value="ECO:0007669"/>
    <property type="project" value="UniProtKB-KW"/>
</dbReference>
<keyword evidence="5" id="KW-1185">Reference proteome</keyword>
<dbReference type="SUPFAM" id="SSF51126">
    <property type="entry name" value="Pectin lyase-like"/>
    <property type="match status" value="1"/>
</dbReference>
<name>A0A2V1IIM2_9BACT</name>
<feature type="region of interest" description="Disordered" evidence="3">
    <location>
        <begin position="497"/>
        <end position="523"/>
    </location>
</feature>
<dbReference type="PANTHER" id="PTHR42970">
    <property type="entry name" value="PECTATE LYASE C-RELATED"/>
    <property type="match status" value="1"/>
</dbReference>
<keyword evidence="1" id="KW-0479">Metal-binding</keyword>
<evidence type="ECO:0008006" key="6">
    <source>
        <dbReference type="Google" id="ProtNLM"/>
    </source>
</evidence>
<dbReference type="Proteomes" id="UP000244905">
    <property type="component" value="Unassembled WGS sequence"/>
</dbReference>
<dbReference type="AlphaFoldDB" id="A0A2V1IIM2"/>
<protein>
    <recommendedName>
        <fullName evidence="6">Pectate lyase</fullName>
    </recommendedName>
</protein>
<organism evidence="4 5">
    <name type="scientific">Duncaniella muris</name>
    <dbReference type="NCBI Taxonomy" id="2094150"/>
    <lineage>
        <taxon>Bacteria</taxon>
        <taxon>Pseudomonadati</taxon>
        <taxon>Bacteroidota</taxon>
        <taxon>Bacteroidia</taxon>
        <taxon>Bacteroidales</taxon>
        <taxon>Muribaculaceae</taxon>
        <taxon>Duncaniella</taxon>
    </lineage>
</organism>
<evidence type="ECO:0000313" key="5">
    <source>
        <dbReference type="Proteomes" id="UP000244905"/>
    </source>
</evidence>
<evidence type="ECO:0000256" key="2">
    <source>
        <dbReference type="ARBA" id="ARBA00023180"/>
    </source>
</evidence>
<dbReference type="InterPro" id="IPR012334">
    <property type="entry name" value="Pectin_lyas_fold"/>
</dbReference>
<sequence>MFGFAETIDRLEAFPGAEGYGRYTSGGRGGKVLKVTKLTDDGSEGTLRWACNQAGARTIVFEVSGNIHLESALDLKNGNVTIAGQTAPGDGICITDYPFSIKANNVIIRYIRFRLGNKNVTKDGADGWDGLGALDQRDIIIDHCSVSWSIDECLSFSGTHNTTVQWCIVSQSLVNSGHSKGNHGYGGNWGGEYGSYHHNLLAHHTSRAPRLGPRPTTQLNEVMDMRNNVMFNYSGESCYGGEGMNVNIVNNYYKPGPGNKYVNGSNNKRFRIAGIGIRTVDYVLDKDKIAASYNSLMGTSINKGNVEGYFSKGRPGVQIAGRSYDIADDNTINIDGKILTITWNAYKPALHKIGTYYVDGNNNSNFGQVEGDNWGLGIYNQITWSEWDGLASVSSSQNNIKNDMKLDRPIEYVYTTTHSAKDAYAKVLDHAGASLKRDALDKMIIEEARNNKAASTGSGLDAGFINTPDDIVYPAGTALEENGKLPILANVAAPVDTDGDGMPDKWEQENGLDPNDPSDGAKATASGFTNLEIYLNSLVEHITASQNEAGKMLNGDLTFADDAVELPKYEAPVVETFEYEISKSTSHMMRDDPQPFLFSDGISVSCTDASRKYSNGSSATADYVKFGSGSNRTWTIKLPEGKVATELTFIGWANNDNNQSYVASVNNDKFAADDYVFPIRNINEAAKHTINVTEPSNEVKVIFGGSEVVIQIMIKAKEADQSGIEDIVIDPAKPQGNGKIYNIMGVEVKEPLLPGIYIRDGKKFIVK</sequence>
<dbReference type="PANTHER" id="PTHR42970:SF1">
    <property type="entry name" value="PECTATE LYASE C-RELATED"/>
    <property type="match status" value="1"/>
</dbReference>
<keyword evidence="2" id="KW-0325">Glycoprotein</keyword>